<evidence type="ECO:0000313" key="12">
    <source>
        <dbReference type="EMBL" id="BBZ74852.1"/>
    </source>
</evidence>
<gene>
    <name evidence="12" type="ORF">MANY_01890</name>
</gene>
<dbReference type="InterPro" id="IPR000298">
    <property type="entry name" value="Cyt_c_oxidase-like_su3"/>
</dbReference>
<evidence type="ECO:0000256" key="10">
    <source>
        <dbReference type="SAM" id="Phobius"/>
    </source>
</evidence>
<dbReference type="InterPro" id="IPR013833">
    <property type="entry name" value="Cyt_c_oxidase_su3_a-hlx"/>
</dbReference>
<accession>A0A6N4W471</accession>
<comment type="subcellular location">
    <subcellularLocation>
        <location evidence="9">Cell membrane</location>
        <topology evidence="9">Multi-pass membrane protein</topology>
    </subcellularLocation>
    <subcellularLocation>
        <location evidence="1">Membrane</location>
        <topology evidence="1">Multi-pass membrane protein</topology>
    </subcellularLocation>
</comment>
<dbReference type="InterPro" id="IPR024791">
    <property type="entry name" value="Cyt_c/ubiquinol_Oxase_su3"/>
</dbReference>
<keyword evidence="4 9" id="KW-0812">Transmembrane</keyword>
<dbReference type="AlphaFoldDB" id="A0A6N4W471"/>
<dbReference type="Pfam" id="PF00510">
    <property type="entry name" value="COX3"/>
    <property type="match status" value="1"/>
</dbReference>
<dbReference type="GO" id="GO:0004129">
    <property type="term" value="F:cytochrome-c oxidase activity"/>
    <property type="evidence" value="ECO:0007669"/>
    <property type="project" value="UniProtKB-EC"/>
</dbReference>
<sequence length="202" mass="22252">MPAPELVATPTSAGSHARRLPGVDGVWVAIGADAVFFAILFLTFMQDRLKDPALFEASRHTLNPNFGGIDTVILLTSSWCVAIAIQALKRDLPGAASRYLLGAVLTGLMFVVSKGIEYFLKFSHGITPATNSFFMWYFTLTGIHLIHVVFGTGLLTFVWCKARTGSYHSSNRVVPECVASYWHLVDMLWVVLFPLLYLLRAG</sequence>
<feature type="transmembrane region" description="Helical" evidence="10">
    <location>
        <begin position="99"/>
        <end position="120"/>
    </location>
</feature>
<evidence type="ECO:0000256" key="5">
    <source>
        <dbReference type="ARBA" id="ARBA00022989"/>
    </source>
</evidence>
<organism evidence="12 13">
    <name type="scientific">Mycolicibacterium anyangense</name>
    <dbReference type="NCBI Taxonomy" id="1431246"/>
    <lineage>
        <taxon>Bacteria</taxon>
        <taxon>Bacillati</taxon>
        <taxon>Actinomycetota</taxon>
        <taxon>Actinomycetes</taxon>
        <taxon>Mycobacteriales</taxon>
        <taxon>Mycobacteriaceae</taxon>
        <taxon>Mycolicibacterium</taxon>
    </lineage>
</organism>
<feature type="transmembrane region" description="Helical" evidence="10">
    <location>
        <begin position="25"/>
        <end position="45"/>
    </location>
</feature>
<protein>
    <recommendedName>
        <fullName evidence="3">Probable cytochrome c oxidase subunit 3</fullName>
    </recommendedName>
    <alternativeName>
        <fullName evidence="7">Cytochrome aa3 subunit 3</fullName>
    </alternativeName>
</protein>
<dbReference type="GO" id="GO:0005886">
    <property type="term" value="C:plasma membrane"/>
    <property type="evidence" value="ECO:0007669"/>
    <property type="project" value="UniProtKB-SubCell"/>
</dbReference>
<comment type="similarity">
    <text evidence="2 9">Belongs to the cytochrome c oxidase subunit 3 family.</text>
</comment>
<evidence type="ECO:0000256" key="6">
    <source>
        <dbReference type="ARBA" id="ARBA00023136"/>
    </source>
</evidence>
<dbReference type="PROSITE" id="PS50253">
    <property type="entry name" value="COX3"/>
    <property type="match status" value="1"/>
</dbReference>
<feature type="transmembrane region" description="Helical" evidence="10">
    <location>
        <begin position="132"/>
        <end position="159"/>
    </location>
</feature>
<evidence type="ECO:0000256" key="4">
    <source>
        <dbReference type="ARBA" id="ARBA00022692"/>
    </source>
</evidence>
<keyword evidence="13" id="KW-1185">Reference proteome</keyword>
<name>A0A6N4W471_9MYCO</name>
<feature type="domain" description="Heme-copper oxidase subunit III family profile" evidence="11">
    <location>
        <begin position="25"/>
        <end position="201"/>
    </location>
</feature>
<dbReference type="GO" id="GO:0019646">
    <property type="term" value="P:aerobic electron transport chain"/>
    <property type="evidence" value="ECO:0007669"/>
    <property type="project" value="InterPro"/>
</dbReference>
<dbReference type="Proteomes" id="UP000467249">
    <property type="component" value="Chromosome"/>
</dbReference>
<reference evidence="12 13" key="1">
    <citation type="journal article" date="2019" name="Emerg. Microbes Infect.">
        <title>Comprehensive subspecies identification of 175 nontuberculous mycobacteria species based on 7547 genomic profiles.</title>
        <authorList>
            <person name="Matsumoto Y."/>
            <person name="Kinjo T."/>
            <person name="Motooka D."/>
            <person name="Nabeya D."/>
            <person name="Jung N."/>
            <person name="Uechi K."/>
            <person name="Horii T."/>
            <person name="Iida T."/>
            <person name="Fujita J."/>
            <person name="Nakamura S."/>
        </authorList>
    </citation>
    <scope>NUCLEOTIDE SEQUENCE [LARGE SCALE GENOMIC DNA]</scope>
    <source>
        <strain evidence="12 13">JCM 30275</strain>
    </source>
</reference>
<evidence type="ECO:0000256" key="7">
    <source>
        <dbReference type="ARBA" id="ARBA00031400"/>
    </source>
</evidence>
<dbReference type="PANTHER" id="PTHR11403">
    <property type="entry name" value="CYTOCHROME C OXIDASE SUBUNIT III"/>
    <property type="match status" value="1"/>
</dbReference>
<proteinExistence type="inferred from homology"/>
<comment type="catalytic activity">
    <reaction evidence="8">
        <text>4 Fe(II)-[cytochrome c] + O2 + 8 H(+)(in) = 4 Fe(III)-[cytochrome c] + 2 H2O + 4 H(+)(out)</text>
        <dbReference type="Rhea" id="RHEA:11436"/>
        <dbReference type="Rhea" id="RHEA-COMP:10350"/>
        <dbReference type="Rhea" id="RHEA-COMP:14399"/>
        <dbReference type="ChEBI" id="CHEBI:15377"/>
        <dbReference type="ChEBI" id="CHEBI:15378"/>
        <dbReference type="ChEBI" id="CHEBI:15379"/>
        <dbReference type="ChEBI" id="CHEBI:29033"/>
        <dbReference type="ChEBI" id="CHEBI:29034"/>
        <dbReference type="EC" id="7.1.1.9"/>
    </reaction>
</comment>
<dbReference type="CDD" id="cd02862">
    <property type="entry name" value="NorE_like"/>
    <property type="match status" value="1"/>
</dbReference>
<keyword evidence="5 10" id="KW-1133">Transmembrane helix</keyword>
<evidence type="ECO:0000256" key="1">
    <source>
        <dbReference type="ARBA" id="ARBA00004141"/>
    </source>
</evidence>
<evidence type="ECO:0000256" key="8">
    <source>
        <dbReference type="ARBA" id="ARBA00047816"/>
    </source>
</evidence>
<evidence type="ECO:0000256" key="9">
    <source>
        <dbReference type="RuleBase" id="RU003376"/>
    </source>
</evidence>
<dbReference type="PANTHER" id="PTHR11403:SF6">
    <property type="entry name" value="NITRIC OXIDE REDUCTASE SUBUNIT E"/>
    <property type="match status" value="1"/>
</dbReference>
<evidence type="ECO:0000313" key="13">
    <source>
        <dbReference type="Proteomes" id="UP000467249"/>
    </source>
</evidence>
<evidence type="ECO:0000256" key="3">
    <source>
        <dbReference type="ARBA" id="ARBA00022347"/>
    </source>
</evidence>
<keyword evidence="6 10" id="KW-0472">Membrane</keyword>
<dbReference type="SUPFAM" id="SSF81452">
    <property type="entry name" value="Cytochrome c oxidase subunit III-like"/>
    <property type="match status" value="1"/>
</dbReference>
<dbReference type="EMBL" id="AP022620">
    <property type="protein sequence ID" value="BBZ74852.1"/>
    <property type="molecule type" value="Genomic_DNA"/>
</dbReference>
<feature type="transmembrane region" description="Helical" evidence="10">
    <location>
        <begin position="179"/>
        <end position="199"/>
    </location>
</feature>
<dbReference type="KEGG" id="many:MANY_01890"/>
<feature type="transmembrane region" description="Helical" evidence="10">
    <location>
        <begin position="66"/>
        <end position="87"/>
    </location>
</feature>
<dbReference type="Gene3D" id="1.20.120.80">
    <property type="entry name" value="Cytochrome c oxidase, subunit III, four-helix bundle"/>
    <property type="match status" value="1"/>
</dbReference>
<evidence type="ECO:0000259" key="11">
    <source>
        <dbReference type="PROSITE" id="PS50253"/>
    </source>
</evidence>
<evidence type="ECO:0000256" key="2">
    <source>
        <dbReference type="ARBA" id="ARBA00010581"/>
    </source>
</evidence>
<dbReference type="InterPro" id="IPR035973">
    <property type="entry name" value="Cyt_c_oxidase_su3-like_sf"/>
</dbReference>